<dbReference type="Pfam" id="PF01471">
    <property type="entry name" value="PG_binding_1"/>
    <property type="match status" value="1"/>
</dbReference>
<dbReference type="InterPro" id="IPR002477">
    <property type="entry name" value="Peptidoglycan-bd-like"/>
</dbReference>
<dbReference type="InterPro" id="IPR036365">
    <property type="entry name" value="PGBD-like_sf"/>
</dbReference>
<dbReference type="InterPro" id="IPR036366">
    <property type="entry name" value="PGBDSf"/>
</dbReference>
<feature type="domain" description="Peptidoglycan binding-like" evidence="2">
    <location>
        <begin position="108"/>
        <end position="141"/>
    </location>
</feature>
<comment type="caution">
    <text evidence="3">The sequence shown here is derived from an EMBL/GenBank/DDBJ whole genome shotgun (WGS) entry which is preliminary data.</text>
</comment>
<dbReference type="SUPFAM" id="SSF47090">
    <property type="entry name" value="PGBD-like"/>
    <property type="match status" value="1"/>
</dbReference>
<reference evidence="3 4" key="1">
    <citation type="submission" date="2022-06" db="EMBL/GenBank/DDBJ databases">
        <title>New Species of the Genus Actinoplanes, ActinopZanes ferrugineus.</title>
        <authorList>
            <person name="Ding P."/>
        </authorList>
    </citation>
    <scope>NUCLEOTIDE SEQUENCE [LARGE SCALE GENOMIC DNA]</scope>
    <source>
        <strain evidence="3 4">TRM88003</strain>
    </source>
</reference>
<accession>A0ABT1DVX7</accession>
<name>A0ABT1DVX7_9ACTN</name>
<evidence type="ECO:0000313" key="3">
    <source>
        <dbReference type="EMBL" id="MCO8273806.1"/>
    </source>
</evidence>
<dbReference type="Proteomes" id="UP001523369">
    <property type="component" value="Unassembled WGS sequence"/>
</dbReference>
<evidence type="ECO:0000313" key="4">
    <source>
        <dbReference type="Proteomes" id="UP001523369"/>
    </source>
</evidence>
<gene>
    <name evidence="3" type="ORF">M1L60_24720</name>
</gene>
<keyword evidence="4" id="KW-1185">Reference proteome</keyword>
<feature type="chain" id="PRO_5047214762" evidence="1">
    <location>
        <begin position="28"/>
        <end position="157"/>
    </location>
</feature>
<dbReference type="EMBL" id="JAMYJR010000027">
    <property type="protein sequence ID" value="MCO8273806.1"/>
    <property type="molecule type" value="Genomic_DNA"/>
</dbReference>
<dbReference type="RefSeq" id="WP_253239885.1">
    <property type="nucleotide sequence ID" value="NZ_JAMYJR010000027.1"/>
</dbReference>
<dbReference type="Gene3D" id="1.10.101.10">
    <property type="entry name" value="PGBD-like superfamily/PGBD"/>
    <property type="match status" value="1"/>
</dbReference>
<feature type="signal peptide" evidence="1">
    <location>
        <begin position="1"/>
        <end position="27"/>
    </location>
</feature>
<protein>
    <submittedName>
        <fullName evidence="3">Peptidoglycan-binding protein</fullName>
    </submittedName>
</protein>
<organism evidence="3 4">
    <name type="scientific">Paractinoplanes aksuensis</name>
    <dbReference type="NCBI Taxonomy" id="2939490"/>
    <lineage>
        <taxon>Bacteria</taxon>
        <taxon>Bacillati</taxon>
        <taxon>Actinomycetota</taxon>
        <taxon>Actinomycetes</taxon>
        <taxon>Micromonosporales</taxon>
        <taxon>Micromonosporaceae</taxon>
        <taxon>Paractinoplanes</taxon>
    </lineage>
</organism>
<sequence length="157" mass="16182">MRKILGSLTIVGAGLALALAPAAAAQAADLPPLAALPSPICNNVVVAGAGGHPVPVPAANSVQRCYMQRGDGKTDTSSLRTMQAAINICYIQKGRLGNMAPLSLASPDTFGPKTEAAVKAVQRWHGITADGGWGPQTRSVMQWPDNDTLACRTVPLS</sequence>
<keyword evidence="1" id="KW-0732">Signal</keyword>
<evidence type="ECO:0000256" key="1">
    <source>
        <dbReference type="SAM" id="SignalP"/>
    </source>
</evidence>
<proteinExistence type="predicted"/>
<evidence type="ECO:0000259" key="2">
    <source>
        <dbReference type="Pfam" id="PF01471"/>
    </source>
</evidence>